<evidence type="ECO:0000313" key="3">
    <source>
        <dbReference type="Proteomes" id="UP000315369"/>
    </source>
</evidence>
<dbReference type="RefSeq" id="WP_141640955.1">
    <property type="nucleotide sequence ID" value="NZ_VIFM01000008.1"/>
</dbReference>
<dbReference type="AlphaFoldDB" id="A0A540X7S7"/>
<feature type="chain" id="PRO_5021933349" description="Lipoprotein" evidence="1">
    <location>
        <begin position="21"/>
        <end position="272"/>
    </location>
</feature>
<sequence>MSLAHRLALLLTLSSTAVLAHEPPWAREDSLRKRMLLERTAVCTDGKGHYVSSTEVFDSSQPQLFYGDGATFTEIPIAPNVVRLPTGSFFEPRFWNPDLESNANGVDARAYSVVQVDPKEGTCSVRCGQRATAFKLLATETSRELLRKAAYTPSPMKYEPYALLRDTKGVYFLVERGRLQAEQKSFRVFIGPRGRMKQQQMVNVVSDSKGEIFSTKKGDLQLLLDRELPSLWVEKKARRKLRQVPVSENLALIYNELGIYTGARLGTPCDDL</sequence>
<comment type="caution">
    <text evidence="2">The sequence shown here is derived from an EMBL/GenBank/DDBJ whole genome shotgun (WGS) entry which is preliminary data.</text>
</comment>
<evidence type="ECO:0000313" key="2">
    <source>
        <dbReference type="EMBL" id="TQF17353.1"/>
    </source>
</evidence>
<protein>
    <recommendedName>
        <fullName evidence="4">Lipoprotein</fullName>
    </recommendedName>
</protein>
<gene>
    <name evidence="2" type="ORF">FJV41_03455</name>
</gene>
<proteinExistence type="predicted"/>
<keyword evidence="3" id="KW-1185">Reference proteome</keyword>
<reference evidence="2 3" key="1">
    <citation type="submission" date="2019-06" db="EMBL/GenBank/DDBJ databases">
        <authorList>
            <person name="Livingstone P."/>
            <person name="Whitworth D."/>
        </authorList>
    </citation>
    <scope>NUCLEOTIDE SEQUENCE [LARGE SCALE GENOMIC DNA]</scope>
    <source>
        <strain evidence="2 3">AM401</strain>
    </source>
</reference>
<evidence type="ECO:0000256" key="1">
    <source>
        <dbReference type="SAM" id="SignalP"/>
    </source>
</evidence>
<name>A0A540X7S7_9BACT</name>
<dbReference type="Proteomes" id="UP000315369">
    <property type="component" value="Unassembled WGS sequence"/>
</dbReference>
<evidence type="ECO:0008006" key="4">
    <source>
        <dbReference type="Google" id="ProtNLM"/>
    </source>
</evidence>
<accession>A0A540X7S7</accession>
<organism evidence="2 3">
    <name type="scientific">Myxococcus llanfairpwllgwyngyllgogerychwyrndrobwllllantysiliogogogochensis</name>
    <dbReference type="NCBI Taxonomy" id="2590453"/>
    <lineage>
        <taxon>Bacteria</taxon>
        <taxon>Pseudomonadati</taxon>
        <taxon>Myxococcota</taxon>
        <taxon>Myxococcia</taxon>
        <taxon>Myxococcales</taxon>
        <taxon>Cystobacterineae</taxon>
        <taxon>Myxococcaceae</taxon>
        <taxon>Myxococcus</taxon>
    </lineage>
</organism>
<keyword evidence="1" id="KW-0732">Signal</keyword>
<feature type="signal peptide" evidence="1">
    <location>
        <begin position="1"/>
        <end position="20"/>
    </location>
</feature>
<dbReference type="OrthoDB" id="5503812at2"/>
<dbReference type="EMBL" id="VIFM01000008">
    <property type="protein sequence ID" value="TQF17353.1"/>
    <property type="molecule type" value="Genomic_DNA"/>
</dbReference>